<sequence>MKTSREITSELNQFYGSTTLYKHWLGLKYTDGIKYLAHEANCYWLLDAIASHQTKNLLSNPRLREFQIWHLQVQDNSAVLICEWDTNQEVLRQEIEYTDFPLSHIKLYLVEKVLMLPNEY</sequence>
<organism evidence="2 3">
    <name type="scientific">Plectonema cf. radiosum LEGE 06105</name>
    <dbReference type="NCBI Taxonomy" id="945769"/>
    <lineage>
        <taxon>Bacteria</taxon>
        <taxon>Bacillati</taxon>
        <taxon>Cyanobacteriota</taxon>
        <taxon>Cyanophyceae</taxon>
        <taxon>Oscillatoriophycideae</taxon>
        <taxon>Oscillatoriales</taxon>
        <taxon>Microcoleaceae</taxon>
        <taxon>Plectonema</taxon>
    </lineage>
</organism>
<evidence type="ECO:0000313" key="3">
    <source>
        <dbReference type="Proteomes" id="UP000620559"/>
    </source>
</evidence>
<dbReference type="RefSeq" id="WP_193921396.1">
    <property type="nucleotide sequence ID" value="NZ_JADEWL010000047.1"/>
</dbReference>
<gene>
    <name evidence="2" type="ORF">IQ247_15270</name>
</gene>
<evidence type="ECO:0000313" key="2">
    <source>
        <dbReference type="EMBL" id="MBE9214009.1"/>
    </source>
</evidence>
<dbReference type="AlphaFoldDB" id="A0A8J7F9C3"/>
<accession>A0A8J7F9C3</accession>
<protein>
    <recommendedName>
        <fullName evidence="1">DUF6876 domain-containing protein</fullName>
    </recommendedName>
</protein>
<dbReference type="InterPro" id="IPR049241">
    <property type="entry name" value="DUF6876"/>
</dbReference>
<reference evidence="2" key="1">
    <citation type="submission" date="2020-10" db="EMBL/GenBank/DDBJ databases">
        <authorList>
            <person name="Castelo-Branco R."/>
            <person name="Eusebio N."/>
            <person name="Adriana R."/>
            <person name="Vieira A."/>
            <person name="Brugerolle De Fraissinette N."/>
            <person name="Rezende De Castro R."/>
            <person name="Schneider M.P."/>
            <person name="Vasconcelos V."/>
            <person name="Leao P.N."/>
        </authorList>
    </citation>
    <scope>NUCLEOTIDE SEQUENCE</scope>
    <source>
        <strain evidence="2">LEGE 06105</strain>
    </source>
</reference>
<keyword evidence="3" id="KW-1185">Reference proteome</keyword>
<name>A0A8J7F9C3_9CYAN</name>
<feature type="domain" description="DUF6876" evidence="1">
    <location>
        <begin position="6"/>
        <end position="120"/>
    </location>
</feature>
<dbReference type="Pfam" id="PF21781">
    <property type="entry name" value="DUF6876"/>
    <property type="match status" value="1"/>
</dbReference>
<proteinExistence type="predicted"/>
<dbReference type="Proteomes" id="UP000620559">
    <property type="component" value="Unassembled WGS sequence"/>
</dbReference>
<dbReference type="EMBL" id="JADEWL010000047">
    <property type="protein sequence ID" value="MBE9214009.1"/>
    <property type="molecule type" value="Genomic_DNA"/>
</dbReference>
<evidence type="ECO:0000259" key="1">
    <source>
        <dbReference type="Pfam" id="PF21781"/>
    </source>
</evidence>
<comment type="caution">
    <text evidence="2">The sequence shown here is derived from an EMBL/GenBank/DDBJ whole genome shotgun (WGS) entry which is preliminary data.</text>
</comment>